<accession>A0A0V1EFN0</accession>
<sequence length="109" mass="12473">MDLHGSLRGMDTAFAQHSCHGDVDHFWTSDDTITVWSCRFHQELHHFSRWGDKRYYRAGSIFLSETVSPHIQMLRLDAGISSMSNKYLIPSALLQVPCVNLDPAPERLD</sequence>
<proteinExistence type="predicted"/>
<dbReference type="AlphaFoldDB" id="A0A0V1EFN0"/>
<name>A0A0V1EFN0_TRIPS</name>
<dbReference type="Proteomes" id="UP000054632">
    <property type="component" value="Unassembled WGS sequence"/>
</dbReference>
<protein>
    <submittedName>
        <fullName evidence="1">Uncharacterized protein</fullName>
    </submittedName>
</protein>
<comment type="caution">
    <text evidence="1">The sequence shown here is derived from an EMBL/GenBank/DDBJ whole genome shotgun (WGS) entry which is preliminary data.</text>
</comment>
<dbReference type="EMBL" id="JYDR01000042">
    <property type="protein sequence ID" value="KRY72597.1"/>
    <property type="molecule type" value="Genomic_DNA"/>
</dbReference>
<evidence type="ECO:0000313" key="2">
    <source>
        <dbReference type="Proteomes" id="UP000054632"/>
    </source>
</evidence>
<evidence type="ECO:0000313" key="1">
    <source>
        <dbReference type="EMBL" id="KRY72597.1"/>
    </source>
</evidence>
<gene>
    <name evidence="1" type="ORF">T4A_14016</name>
</gene>
<organism evidence="1 2">
    <name type="scientific">Trichinella pseudospiralis</name>
    <name type="common">Parasitic roundworm</name>
    <dbReference type="NCBI Taxonomy" id="6337"/>
    <lineage>
        <taxon>Eukaryota</taxon>
        <taxon>Metazoa</taxon>
        <taxon>Ecdysozoa</taxon>
        <taxon>Nematoda</taxon>
        <taxon>Enoplea</taxon>
        <taxon>Dorylaimia</taxon>
        <taxon>Trichinellida</taxon>
        <taxon>Trichinellidae</taxon>
        <taxon>Trichinella</taxon>
    </lineage>
</organism>
<reference evidence="1 2" key="1">
    <citation type="submission" date="2015-01" db="EMBL/GenBank/DDBJ databases">
        <title>Evolution of Trichinella species and genotypes.</title>
        <authorList>
            <person name="Korhonen P.K."/>
            <person name="Edoardo P."/>
            <person name="Giuseppe L.R."/>
            <person name="Gasser R.B."/>
        </authorList>
    </citation>
    <scope>NUCLEOTIDE SEQUENCE [LARGE SCALE GENOMIC DNA]</scope>
    <source>
        <strain evidence="1">ISS13</strain>
    </source>
</reference>